<dbReference type="RefSeq" id="WP_310016428.1">
    <property type="nucleotide sequence ID" value="NZ_JAVDQT010000020.1"/>
</dbReference>
<proteinExistence type="predicted"/>
<keyword evidence="1" id="KW-0175">Coiled coil</keyword>
<gene>
    <name evidence="3" type="ORF">J2782_004619</name>
</gene>
<organism evidence="3 4">
    <name type="scientific">Brucella pseudogrignonensis</name>
    <dbReference type="NCBI Taxonomy" id="419475"/>
    <lineage>
        <taxon>Bacteria</taxon>
        <taxon>Pseudomonadati</taxon>
        <taxon>Pseudomonadota</taxon>
        <taxon>Alphaproteobacteria</taxon>
        <taxon>Hyphomicrobiales</taxon>
        <taxon>Brucellaceae</taxon>
        <taxon>Brucella/Ochrobactrum group</taxon>
        <taxon>Brucella</taxon>
    </lineage>
</organism>
<feature type="coiled-coil region" evidence="1">
    <location>
        <begin position="72"/>
        <end position="99"/>
    </location>
</feature>
<evidence type="ECO:0008006" key="5">
    <source>
        <dbReference type="Google" id="ProtNLM"/>
    </source>
</evidence>
<sequence>MTINLTYKELSERLNIKLSSARRLVMRKKWIRLKGNDGETRISIPENFFDSRNDMHNDNHDDAHDDKKDNEIRVLSERIEGLERLAASEKMRADAAEKDRDRWYEEAKKSIWKKLFS</sequence>
<evidence type="ECO:0000313" key="4">
    <source>
        <dbReference type="Proteomes" id="UP001184614"/>
    </source>
</evidence>
<reference evidence="3 4" key="1">
    <citation type="submission" date="2023-07" db="EMBL/GenBank/DDBJ databases">
        <title>Sorghum-associated microbial communities from plants grown in Nebraska, USA.</title>
        <authorList>
            <person name="Schachtman D."/>
        </authorList>
    </citation>
    <scope>NUCLEOTIDE SEQUENCE [LARGE SCALE GENOMIC DNA]</scope>
    <source>
        <strain evidence="3 4">DS1730</strain>
    </source>
</reference>
<protein>
    <recommendedName>
        <fullName evidence="5">DNA-binding protein</fullName>
    </recommendedName>
</protein>
<keyword evidence="4" id="KW-1185">Reference proteome</keyword>
<evidence type="ECO:0000313" key="3">
    <source>
        <dbReference type="EMBL" id="MDR6434865.1"/>
    </source>
</evidence>
<dbReference type="EMBL" id="JAVDQT010000020">
    <property type="protein sequence ID" value="MDR6434865.1"/>
    <property type="molecule type" value="Genomic_DNA"/>
</dbReference>
<dbReference type="Proteomes" id="UP001184614">
    <property type="component" value="Unassembled WGS sequence"/>
</dbReference>
<feature type="region of interest" description="Disordered" evidence="2">
    <location>
        <begin position="49"/>
        <end position="70"/>
    </location>
</feature>
<name>A0ABU1MFP0_9HYPH</name>
<evidence type="ECO:0000256" key="1">
    <source>
        <dbReference type="SAM" id="Coils"/>
    </source>
</evidence>
<comment type="caution">
    <text evidence="3">The sequence shown here is derived from an EMBL/GenBank/DDBJ whole genome shotgun (WGS) entry which is preliminary data.</text>
</comment>
<accession>A0ABU1MFP0</accession>
<evidence type="ECO:0000256" key="2">
    <source>
        <dbReference type="SAM" id="MobiDB-lite"/>
    </source>
</evidence>